<dbReference type="Proteomes" id="UP000243525">
    <property type="component" value="Unassembled WGS sequence"/>
</dbReference>
<organism evidence="1 2">
    <name type="scientific">Mangrovibacterium marinum</name>
    <dbReference type="NCBI Taxonomy" id="1639118"/>
    <lineage>
        <taxon>Bacteria</taxon>
        <taxon>Pseudomonadati</taxon>
        <taxon>Bacteroidota</taxon>
        <taxon>Bacteroidia</taxon>
        <taxon>Marinilabiliales</taxon>
        <taxon>Prolixibacteraceae</taxon>
        <taxon>Mangrovibacterium</taxon>
    </lineage>
</organism>
<accession>A0A2T5C0I2</accession>
<protein>
    <submittedName>
        <fullName evidence="1">Uncharacterized protein</fullName>
    </submittedName>
</protein>
<sequence>MILRTHITDNELKAFFESAGYICTIINKPIFHKRTHGFEEEDEQPVLHVQTAGGAIPAEDLMNEYVKVTILRPVSETSVNIDQAARNLKRK</sequence>
<comment type="caution">
    <text evidence="1">The sequence shown here is derived from an EMBL/GenBank/DDBJ whole genome shotgun (WGS) entry which is preliminary data.</text>
</comment>
<dbReference type="AlphaFoldDB" id="A0A2T5C0I2"/>
<dbReference type="RefSeq" id="WP_107822796.1">
    <property type="nucleotide sequence ID" value="NZ_QAAD01000011.1"/>
</dbReference>
<keyword evidence="2" id="KW-1185">Reference proteome</keyword>
<reference evidence="1 2" key="1">
    <citation type="submission" date="2018-04" db="EMBL/GenBank/DDBJ databases">
        <title>Genomic Encyclopedia of Archaeal and Bacterial Type Strains, Phase II (KMG-II): from individual species to whole genera.</title>
        <authorList>
            <person name="Goeker M."/>
        </authorList>
    </citation>
    <scope>NUCLEOTIDE SEQUENCE [LARGE SCALE GENOMIC DNA]</scope>
    <source>
        <strain evidence="1 2">DSM 28823</strain>
    </source>
</reference>
<name>A0A2T5C0I2_9BACT</name>
<gene>
    <name evidence="1" type="ORF">C8N47_111107</name>
</gene>
<proteinExistence type="predicted"/>
<dbReference type="EMBL" id="QAAD01000011">
    <property type="protein sequence ID" value="PTN08067.1"/>
    <property type="molecule type" value="Genomic_DNA"/>
</dbReference>
<evidence type="ECO:0000313" key="1">
    <source>
        <dbReference type="EMBL" id="PTN08067.1"/>
    </source>
</evidence>
<evidence type="ECO:0000313" key="2">
    <source>
        <dbReference type="Proteomes" id="UP000243525"/>
    </source>
</evidence>